<evidence type="ECO:0000256" key="2">
    <source>
        <dbReference type="ARBA" id="ARBA00012438"/>
    </source>
</evidence>
<dbReference type="EMBL" id="SDHZ01000002">
    <property type="protein sequence ID" value="RXK82992.1"/>
    <property type="molecule type" value="Genomic_DNA"/>
</dbReference>
<evidence type="ECO:0000256" key="4">
    <source>
        <dbReference type="ARBA" id="ARBA00022679"/>
    </source>
</evidence>
<dbReference type="GO" id="GO:0000155">
    <property type="term" value="F:phosphorelay sensor kinase activity"/>
    <property type="evidence" value="ECO:0007669"/>
    <property type="project" value="InterPro"/>
</dbReference>
<comment type="caution">
    <text evidence="11">The sequence shown here is derived from an EMBL/GenBank/DDBJ whole genome shotgun (WGS) entry which is preliminary data.</text>
</comment>
<keyword evidence="3" id="KW-0597">Phosphoprotein</keyword>
<dbReference type="PANTHER" id="PTHR43711">
    <property type="entry name" value="TWO-COMPONENT HISTIDINE KINASE"/>
    <property type="match status" value="1"/>
</dbReference>
<accession>A0A4Q1D3J2</accession>
<organism evidence="11 12">
    <name type="scientific">Filimonas effusa</name>
    <dbReference type="NCBI Taxonomy" id="2508721"/>
    <lineage>
        <taxon>Bacteria</taxon>
        <taxon>Pseudomonadati</taxon>
        <taxon>Bacteroidota</taxon>
        <taxon>Chitinophagia</taxon>
        <taxon>Chitinophagales</taxon>
        <taxon>Chitinophagaceae</taxon>
        <taxon>Filimonas</taxon>
    </lineage>
</organism>
<feature type="repeat" description="TPR" evidence="7">
    <location>
        <begin position="251"/>
        <end position="284"/>
    </location>
</feature>
<evidence type="ECO:0000256" key="7">
    <source>
        <dbReference type="PROSITE-ProRule" id="PRU00339"/>
    </source>
</evidence>
<keyword evidence="6" id="KW-0902">Two-component regulatory system</keyword>
<dbReference type="CDD" id="cd00075">
    <property type="entry name" value="HATPase"/>
    <property type="match status" value="1"/>
</dbReference>
<dbReference type="Pfam" id="PF00512">
    <property type="entry name" value="HisKA"/>
    <property type="match status" value="1"/>
</dbReference>
<evidence type="ECO:0000256" key="8">
    <source>
        <dbReference type="SAM" id="Phobius"/>
    </source>
</evidence>
<dbReference type="InterPro" id="IPR011990">
    <property type="entry name" value="TPR-like_helical_dom_sf"/>
</dbReference>
<evidence type="ECO:0000256" key="9">
    <source>
        <dbReference type="SAM" id="SignalP"/>
    </source>
</evidence>
<dbReference type="AlphaFoldDB" id="A0A4Q1D3J2"/>
<dbReference type="PROSITE" id="PS51257">
    <property type="entry name" value="PROKAR_LIPOPROTEIN"/>
    <property type="match status" value="1"/>
</dbReference>
<dbReference type="InterPro" id="IPR003594">
    <property type="entry name" value="HATPase_dom"/>
</dbReference>
<keyword evidence="8" id="KW-0472">Membrane</keyword>
<keyword evidence="5 11" id="KW-0418">Kinase</keyword>
<evidence type="ECO:0000313" key="11">
    <source>
        <dbReference type="EMBL" id="RXK82992.1"/>
    </source>
</evidence>
<keyword evidence="8" id="KW-0812">Transmembrane</keyword>
<dbReference type="SMART" id="SM00387">
    <property type="entry name" value="HATPase_c"/>
    <property type="match status" value="1"/>
</dbReference>
<dbReference type="OrthoDB" id="9810447at2"/>
<keyword evidence="7" id="KW-0802">TPR repeat</keyword>
<dbReference type="CDD" id="cd00082">
    <property type="entry name" value="HisKA"/>
    <property type="match status" value="1"/>
</dbReference>
<dbReference type="PANTHER" id="PTHR43711:SF31">
    <property type="entry name" value="HISTIDINE KINASE"/>
    <property type="match status" value="1"/>
</dbReference>
<keyword evidence="4" id="KW-0808">Transferase</keyword>
<dbReference type="InterPro" id="IPR005467">
    <property type="entry name" value="His_kinase_dom"/>
</dbReference>
<dbReference type="Pfam" id="PF02518">
    <property type="entry name" value="HATPase_c"/>
    <property type="match status" value="1"/>
</dbReference>
<dbReference type="PROSITE" id="PS50005">
    <property type="entry name" value="TPR"/>
    <property type="match status" value="1"/>
</dbReference>
<proteinExistence type="predicted"/>
<keyword evidence="8" id="KW-1133">Transmembrane helix</keyword>
<gene>
    <name evidence="11" type="ORF">ESB13_12765</name>
</gene>
<dbReference type="RefSeq" id="WP_129003864.1">
    <property type="nucleotide sequence ID" value="NZ_SDHZ01000002.1"/>
</dbReference>
<dbReference type="SUPFAM" id="SSF48452">
    <property type="entry name" value="TPR-like"/>
    <property type="match status" value="1"/>
</dbReference>
<evidence type="ECO:0000259" key="10">
    <source>
        <dbReference type="PROSITE" id="PS50109"/>
    </source>
</evidence>
<dbReference type="Gene3D" id="1.10.287.130">
    <property type="match status" value="1"/>
</dbReference>
<evidence type="ECO:0000256" key="3">
    <source>
        <dbReference type="ARBA" id="ARBA00022553"/>
    </source>
</evidence>
<feature type="transmembrane region" description="Helical" evidence="8">
    <location>
        <begin position="402"/>
        <end position="425"/>
    </location>
</feature>
<feature type="signal peptide" evidence="9">
    <location>
        <begin position="1"/>
        <end position="21"/>
    </location>
</feature>
<dbReference type="InterPro" id="IPR004358">
    <property type="entry name" value="Sig_transdc_His_kin-like_C"/>
</dbReference>
<dbReference type="SUPFAM" id="SSF55874">
    <property type="entry name" value="ATPase domain of HSP90 chaperone/DNA topoisomerase II/histidine kinase"/>
    <property type="match status" value="1"/>
</dbReference>
<keyword evidence="9" id="KW-0732">Signal</keyword>
<dbReference type="EC" id="2.7.13.3" evidence="2"/>
<dbReference type="Gene3D" id="1.25.40.10">
    <property type="entry name" value="Tetratricopeptide repeat domain"/>
    <property type="match status" value="1"/>
</dbReference>
<feature type="domain" description="Histidine kinase" evidence="10">
    <location>
        <begin position="462"/>
        <end position="672"/>
    </location>
</feature>
<evidence type="ECO:0000256" key="1">
    <source>
        <dbReference type="ARBA" id="ARBA00000085"/>
    </source>
</evidence>
<dbReference type="InterPro" id="IPR003661">
    <property type="entry name" value="HisK_dim/P_dom"/>
</dbReference>
<keyword evidence="12" id="KW-1185">Reference proteome</keyword>
<protein>
    <recommendedName>
        <fullName evidence="2">histidine kinase</fullName>
        <ecNumber evidence="2">2.7.13.3</ecNumber>
    </recommendedName>
</protein>
<dbReference type="InterPro" id="IPR050736">
    <property type="entry name" value="Sensor_HK_Regulatory"/>
</dbReference>
<dbReference type="PROSITE" id="PS50109">
    <property type="entry name" value="HIS_KIN"/>
    <property type="match status" value="1"/>
</dbReference>
<comment type="catalytic activity">
    <reaction evidence="1">
        <text>ATP + protein L-histidine = ADP + protein N-phospho-L-histidine.</text>
        <dbReference type="EC" id="2.7.13.3"/>
    </reaction>
</comment>
<evidence type="ECO:0000256" key="5">
    <source>
        <dbReference type="ARBA" id="ARBA00022777"/>
    </source>
</evidence>
<dbReference type="PRINTS" id="PR00344">
    <property type="entry name" value="BCTRLSENSOR"/>
</dbReference>
<evidence type="ECO:0000256" key="6">
    <source>
        <dbReference type="ARBA" id="ARBA00023012"/>
    </source>
</evidence>
<sequence>MQKKFLMLAWLLALCACRHIATQMKDHPIIIDSLLVKADARMETDSVAAIFHDIDVFYHKMDGAGIGDLYRKYDFKRNYYHEKGEYQLAMVYVDSALGLLQNKKLQRQYYREYVNINLHKGDILLAQKQYNNAYQYYYASKVAMEETSDSCFYRIATSNFSGRLGTVSYRQAKYREALGWYKESAESADLCKENFELFAAHQGTLDNIALCYTRLRMPDSALYYYHKTLAFITSREAQYPNKSQYVAMARAVVYGNEGDAWLQKGDTVKAIDLYRQNIAINSQKGYYNGDAHITRLKLAGVLLALNRLKEMDVVLREVEAHPEQLPYEETYVLLLKMRLLYHNQQGNPKQSRFYFDRYLLAKDSIDMSKRELAGADFNREFQNLKTEYQLHFLAEKERRSTIFLLLTIVVTCTLAAVSLLIYYNLRQSKKNGLRINLQNEQLEATLEALANSNSNYKRVMKVMAHDLKNPLGGISGICNFLLARSVLEPREQEMIALMRDSSVHALEIIEDLLDANIQKGREQSENAIDLGLLISQCVDLLRFKAKNKQQQIILKVLPGTIVKADYDKIWRIVNNLIVNAIKFSPSGERIYVALDVFPDHVQVCVQDNGMGIPEEMREKIFEGAAGREGTSGEQTYGLGLSINKELVEVYGGEIWFEAVVTGGSAFYFTLPL</sequence>
<feature type="chain" id="PRO_5020457854" description="histidine kinase" evidence="9">
    <location>
        <begin position="22"/>
        <end position="672"/>
    </location>
</feature>
<dbReference type="Gene3D" id="3.30.565.10">
    <property type="entry name" value="Histidine kinase-like ATPase, C-terminal domain"/>
    <property type="match status" value="1"/>
</dbReference>
<reference evidence="11 12" key="1">
    <citation type="submission" date="2019-01" db="EMBL/GenBank/DDBJ databases">
        <title>Filimonas sp. strain TTM-71.</title>
        <authorList>
            <person name="Chen W.-M."/>
        </authorList>
    </citation>
    <scope>NUCLEOTIDE SEQUENCE [LARGE SCALE GENOMIC DNA]</scope>
    <source>
        <strain evidence="11 12">TTM-71</strain>
    </source>
</reference>
<dbReference type="SMART" id="SM00388">
    <property type="entry name" value="HisKA"/>
    <property type="match status" value="1"/>
</dbReference>
<dbReference type="SUPFAM" id="SSF47384">
    <property type="entry name" value="Homodimeric domain of signal transducing histidine kinase"/>
    <property type="match status" value="1"/>
</dbReference>
<dbReference type="Proteomes" id="UP000290545">
    <property type="component" value="Unassembled WGS sequence"/>
</dbReference>
<dbReference type="InterPro" id="IPR036097">
    <property type="entry name" value="HisK_dim/P_sf"/>
</dbReference>
<evidence type="ECO:0000313" key="12">
    <source>
        <dbReference type="Proteomes" id="UP000290545"/>
    </source>
</evidence>
<dbReference type="InterPro" id="IPR019734">
    <property type="entry name" value="TPR_rpt"/>
</dbReference>
<name>A0A4Q1D3J2_9BACT</name>
<dbReference type="InterPro" id="IPR036890">
    <property type="entry name" value="HATPase_C_sf"/>
</dbReference>